<reference evidence="3 4" key="1">
    <citation type="submission" date="2017-05" db="EMBL/GenBank/DDBJ databases">
        <title>The Genome Sequence of Enterococcus faecium 6F2_DIV0138.</title>
        <authorList>
            <consortium name="The Broad Institute Genomics Platform"/>
            <consortium name="The Broad Institute Genomic Center for Infectious Diseases"/>
            <person name="Earl A."/>
            <person name="Manson A."/>
            <person name="Schwartman J."/>
            <person name="Gilmore M."/>
            <person name="Abouelleil A."/>
            <person name="Cao P."/>
            <person name="Chapman S."/>
            <person name="Cusick C."/>
            <person name="Shea T."/>
            <person name="Young S."/>
            <person name="Neafsey D."/>
            <person name="Nusbaum C."/>
            <person name="Birren B."/>
        </authorList>
    </citation>
    <scope>NUCLEOTIDE SEQUENCE [LARGE SCALE GENOMIC DNA]</scope>
    <source>
        <strain evidence="3 4">6F2_DIV0138</strain>
    </source>
</reference>
<protein>
    <submittedName>
        <fullName evidence="3">Uncharacterized protein</fullName>
    </submittedName>
</protein>
<evidence type="ECO:0000256" key="1">
    <source>
        <dbReference type="SAM" id="MobiDB-lite"/>
    </source>
</evidence>
<keyword evidence="2" id="KW-1133">Transmembrane helix</keyword>
<proteinExistence type="predicted"/>
<dbReference type="EMBL" id="NGLB01000003">
    <property type="protein sequence ID" value="OTN94477.1"/>
    <property type="molecule type" value="Genomic_DNA"/>
</dbReference>
<dbReference type="AlphaFoldDB" id="A0AB73N450"/>
<evidence type="ECO:0000313" key="3">
    <source>
        <dbReference type="EMBL" id="OTN94477.1"/>
    </source>
</evidence>
<name>A0AB73N450_ENTFC</name>
<sequence>MTDKNNETNNLLKNIDMQIENSKINPEKFLKPQEKQSKKTKKSKENKVGIYLLKNILGILSLGTTIAIFMITQNIDNDNSPLNYSIELNESVPKIQNDKLGGDNERDYMTFTPYMSYSLKRNGGGEVKELYLLKVSDEDNDEIKLTSSIIDNDFTNKPSVDNSKKSSSNNNRKFYVYDNSLIWNQKNNIAYIYDPELQMSRLSDNVSTYFLLLRGSNNTTEVITILQKLGDKEENYLDTTVSFNSLDIFDFKSWDQQAKKTNLANFEKVYKKTINDYKKVIDFAKENLL</sequence>
<gene>
    <name evidence="3" type="ORF">A5804_002788</name>
</gene>
<keyword evidence="2" id="KW-0472">Membrane</keyword>
<dbReference type="RefSeq" id="WP_086325213.1">
    <property type="nucleotide sequence ID" value="NZ_NGLB01000003.1"/>
</dbReference>
<evidence type="ECO:0000256" key="2">
    <source>
        <dbReference type="SAM" id="Phobius"/>
    </source>
</evidence>
<evidence type="ECO:0000313" key="4">
    <source>
        <dbReference type="Proteomes" id="UP000194737"/>
    </source>
</evidence>
<dbReference type="Proteomes" id="UP000194737">
    <property type="component" value="Unassembled WGS sequence"/>
</dbReference>
<feature type="compositionally biased region" description="Basic and acidic residues" evidence="1">
    <location>
        <begin position="25"/>
        <end position="42"/>
    </location>
</feature>
<accession>A0AB73N450</accession>
<comment type="caution">
    <text evidence="3">The sequence shown here is derived from an EMBL/GenBank/DDBJ whole genome shotgun (WGS) entry which is preliminary data.</text>
</comment>
<feature type="transmembrane region" description="Helical" evidence="2">
    <location>
        <begin position="48"/>
        <end position="71"/>
    </location>
</feature>
<keyword evidence="2" id="KW-0812">Transmembrane</keyword>
<feature type="region of interest" description="Disordered" evidence="1">
    <location>
        <begin position="23"/>
        <end position="42"/>
    </location>
</feature>
<organism evidence="3 4">
    <name type="scientific">Enterococcus faecium</name>
    <name type="common">Streptococcus faecium</name>
    <dbReference type="NCBI Taxonomy" id="1352"/>
    <lineage>
        <taxon>Bacteria</taxon>
        <taxon>Bacillati</taxon>
        <taxon>Bacillota</taxon>
        <taxon>Bacilli</taxon>
        <taxon>Lactobacillales</taxon>
        <taxon>Enterococcaceae</taxon>
        <taxon>Enterococcus</taxon>
    </lineage>
</organism>